<dbReference type="EMBL" id="CAJDYZ010008699">
    <property type="protein sequence ID" value="CAD1475705.1"/>
    <property type="molecule type" value="Genomic_DNA"/>
</dbReference>
<reference evidence="1" key="1">
    <citation type="submission" date="2020-07" db="EMBL/GenBank/DDBJ databases">
        <authorList>
            <person name="Nazaruddin N."/>
        </authorList>
    </citation>
    <scope>NUCLEOTIDE SEQUENCE</scope>
</reference>
<dbReference type="Proteomes" id="UP000752696">
    <property type="component" value="Unassembled WGS sequence"/>
</dbReference>
<dbReference type="AlphaFoldDB" id="A0A6V7H6X6"/>
<evidence type="ECO:0000313" key="1">
    <source>
        <dbReference type="EMBL" id="CAD1475705.1"/>
    </source>
</evidence>
<comment type="caution">
    <text evidence="1">The sequence shown here is derived from an EMBL/GenBank/DDBJ whole genome shotgun (WGS) entry which is preliminary data.</text>
</comment>
<protein>
    <submittedName>
        <fullName evidence="1">Uncharacterized protein</fullName>
    </submittedName>
</protein>
<accession>A0A6V7H6X6</accession>
<name>A0A6V7H6X6_9HYME</name>
<keyword evidence="2" id="KW-1185">Reference proteome</keyword>
<proteinExistence type="predicted"/>
<organism evidence="1 2">
    <name type="scientific">Heterotrigona itama</name>
    <dbReference type="NCBI Taxonomy" id="395501"/>
    <lineage>
        <taxon>Eukaryota</taxon>
        <taxon>Metazoa</taxon>
        <taxon>Ecdysozoa</taxon>
        <taxon>Arthropoda</taxon>
        <taxon>Hexapoda</taxon>
        <taxon>Insecta</taxon>
        <taxon>Pterygota</taxon>
        <taxon>Neoptera</taxon>
        <taxon>Endopterygota</taxon>
        <taxon>Hymenoptera</taxon>
        <taxon>Apocrita</taxon>
        <taxon>Aculeata</taxon>
        <taxon>Apoidea</taxon>
        <taxon>Anthophila</taxon>
        <taxon>Apidae</taxon>
        <taxon>Heterotrigona</taxon>
    </lineage>
</organism>
<evidence type="ECO:0000313" key="2">
    <source>
        <dbReference type="Proteomes" id="UP000752696"/>
    </source>
</evidence>
<gene>
    <name evidence="1" type="ORF">MHI_LOCUS591567</name>
</gene>
<sequence>MHHALQFRAVTAGSFAALSLKTQISLELQDQRFPEG</sequence>